<evidence type="ECO:0000256" key="2">
    <source>
        <dbReference type="ARBA" id="ARBA00022840"/>
    </source>
</evidence>
<dbReference type="Gene3D" id="3.40.50.300">
    <property type="entry name" value="P-loop containing nucleotide triphosphate hydrolases"/>
    <property type="match status" value="1"/>
</dbReference>
<sequence>MAGKTTFIKMLASNAILAQTVGFCLATAATVPRSTVMASIHGAHSVKSGKSHYFAEIETIDGFIRERAYGGIKMLAIDEPFSGTNTVERIAIARAVLESLGE</sequence>
<evidence type="ECO:0000313" key="7">
    <source>
        <dbReference type="Proteomes" id="UP001620461"/>
    </source>
</evidence>
<protein>
    <recommendedName>
        <fullName evidence="5">DNA mismatch repair proteins mutS family domain-containing protein</fullName>
    </recommendedName>
</protein>
<accession>A0ABW8JGK6</accession>
<gene>
    <name evidence="6" type="ORF">ISP15_03670</name>
</gene>
<evidence type="ECO:0000256" key="3">
    <source>
        <dbReference type="ARBA" id="ARBA00023125"/>
    </source>
</evidence>
<dbReference type="Pfam" id="PF00488">
    <property type="entry name" value="MutS_V"/>
    <property type="match status" value="1"/>
</dbReference>
<dbReference type="InterPro" id="IPR027417">
    <property type="entry name" value="P-loop_NTPase"/>
</dbReference>
<evidence type="ECO:0000259" key="5">
    <source>
        <dbReference type="Pfam" id="PF00488"/>
    </source>
</evidence>
<keyword evidence="1" id="KW-0547">Nucleotide-binding</keyword>
<dbReference type="EMBL" id="JADIKJ010000002">
    <property type="protein sequence ID" value="MFK2899421.1"/>
    <property type="molecule type" value="Genomic_DNA"/>
</dbReference>
<evidence type="ECO:0000256" key="4">
    <source>
        <dbReference type="SAM" id="SignalP"/>
    </source>
</evidence>
<dbReference type="Proteomes" id="UP001620461">
    <property type="component" value="Unassembled WGS sequence"/>
</dbReference>
<proteinExistence type="predicted"/>
<keyword evidence="2" id="KW-0067">ATP-binding</keyword>
<evidence type="ECO:0000256" key="1">
    <source>
        <dbReference type="ARBA" id="ARBA00022741"/>
    </source>
</evidence>
<reference evidence="6 7" key="1">
    <citation type="submission" date="2020-10" db="EMBL/GenBank/DDBJ databases">
        <title>Phylogeny of dyella-like bacteria.</title>
        <authorList>
            <person name="Fu J."/>
        </authorList>
    </citation>
    <scope>NUCLEOTIDE SEQUENCE [LARGE SCALE GENOMIC DNA]</scope>
    <source>
        <strain evidence="6 7">JP1</strain>
    </source>
</reference>
<name>A0ABW8JGK6_9GAMM</name>
<dbReference type="SUPFAM" id="SSF52540">
    <property type="entry name" value="P-loop containing nucleoside triphosphate hydrolases"/>
    <property type="match status" value="1"/>
</dbReference>
<feature type="signal peptide" evidence="4">
    <location>
        <begin position="1"/>
        <end position="28"/>
    </location>
</feature>
<feature type="domain" description="DNA mismatch repair proteins mutS family" evidence="5">
    <location>
        <begin position="1"/>
        <end position="100"/>
    </location>
</feature>
<feature type="chain" id="PRO_5046402503" description="DNA mismatch repair proteins mutS family domain-containing protein" evidence="4">
    <location>
        <begin position="29"/>
        <end position="102"/>
    </location>
</feature>
<keyword evidence="4" id="KW-0732">Signal</keyword>
<evidence type="ECO:0000313" key="6">
    <source>
        <dbReference type="EMBL" id="MFK2899421.1"/>
    </source>
</evidence>
<organism evidence="6 7">
    <name type="scientific">Dyella jejuensis</name>
    <dbReference type="NCBI Taxonomy" id="1432009"/>
    <lineage>
        <taxon>Bacteria</taxon>
        <taxon>Pseudomonadati</taxon>
        <taxon>Pseudomonadota</taxon>
        <taxon>Gammaproteobacteria</taxon>
        <taxon>Lysobacterales</taxon>
        <taxon>Rhodanobacteraceae</taxon>
        <taxon>Dyella</taxon>
    </lineage>
</organism>
<comment type="caution">
    <text evidence="6">The sequence shown here is derived from an EMBL/GenBank/DDBJ whole genome shotgun (WGS) entry which is preliminary data.</text>
</comment>
<dbReference type="InterPro" id="IPR000432">
    <property type="entry name" value="DNA_mismatch_repair_MutS_C"/>
</dbReference>
<keyword evidence="7" id="KW-1185">Reference proteome</keyword>
<keyword evidence="3" id="KW-0238">DNA-binding</keyword>